<gene>
    <name evidence="1" type="ORF">SDDV_092</name>
</gene>
<keyword evidence="3" id="KW-1185">Reference proteome</keyword>
<reference evidence="2 4" key="2">
    <citation type="submission" date="2019-10" db="EMBL/GenBank/DDBJ databases">
        <authorList>
            <person name="Kayansamruaj P."/>
        </authorList>
    </citation>
    <scope>NUCLEOTIDE SEQUENCE [LARGE SCALE GENOMIC DNA]</scope>
    <source>
        <strain evidence="2">SDDV_Thai_2019</strain>
    </source>
</reference>
<evidence type="ECO:0000313" key="3">
    <source>
        <dbReference type="Proteomes" id="UP000201485"/>
    </source>
</evidence>
<evidence type="ECO:0000313" key="4">
    <source>
        <dbReference type="Proteomes" id="UP000510602"/>
    </source>
</evidence>
<proteinExistence type="predicted"/>
<dbReference type="RefSeq" id="YP_009163853.1">
    <property type="nucleotide sequence ID" value="NC_027778.1"/>
</dbReference>
<name>A0A0K1L6A6_9VIRU</name>
<dbReference type="EMBL" id="KR139659">
    <property type="protein sequence ID" value="AKU37507.1"/>
    <property type="molecule type" value="Genomic_DNA"/>
</dbReference>
<dbReference type="Proteomes" id="UP000510602">
    <property type="component" value="Segment"/>
</dbReference>
<reference evidence="1 3" key="1">
    <citation type="journal article" date="2015" name="PLoS Pathog.">
        <title>A Novel Virus Causes Scale Drop Disease in Lates calcarifer.</title>
        <authorList>
            <person name="de Groof A."/>
            <person name="Guelen L."/>
            <person name="Deijs M."/>
            <person name="van der Wal Y."/>
            <person name="Miyata M."/>
            <person name="Ng K.S."/>
            <person name="van Grinsven L."/>
            <person name="Simmelink B."/>
            <person name="Biermann Y."/>
            <person name="Grisez L."/>
            <person name="van Lent J."/>
            <person name="de Ronde A."/>
            <person name="Chang S.F."/>
            <person name="Schrier C."/>
            <person name="van der Hoek L."/>
        </authorList>
    </citation>
    <scope>NUCLEOTIDE SEQUENCE [LARGE SCALE GENOMIC DNA]</scope>
    <source>
        <strain evidence="1">C4575</strain>
    </source>
</reference>
<dbReference type="Proteomes" id="UP000201485">
    <property type="component" value="Segment"/>
</dbReference>
<dbReference type="KEGG" id="vg:25479141"/>
<protein>
    <submittedName>
        <fullName evidence="1">ORF_092R</fullName>
    </submittedName>
</protein>
<evidence type="ECO:0000313" key="2">
    <source>
        <dbReference type="EMBL" id="QLI60766.1"/>
    </source>
</evidence>
<dbReference type="GeneID" id="25479141"/>
<sequence length="164" mass="18544">MADQLINHFSMYQYTPRLIEGEDSIDVTVFSRLILDREEELWKMEFGTVNSTDLFLLSYSFLFTSSAANVVPNILMLVTENGLSEMTDIAPVVTIDDTTHLFNGMFVLQPKANRQQSYQVKFLVSGTDSGTVTIDSNVSDIVVISSRILPFENYYEYTKVALTV</sequence>
<evidence type="ECO:0000313" key="1">
    <source>
        <dbReference type="EMBL" id="AKU37507.1"/>
    </source>
</evidence>
<accession>A0A0K1L6A6</accession>
<organism evidence="1 3">
    <name type="scientific">Scale drop disease virus</name>
    <dbReference type="NCBI Taxonomy" id="1697349"/>
    <lineage>
        <taxon>Viruses</taxon>
        <taxon>Varidnaviria</taxon>
        <taxon>Bamfordvirae</taxon>
        <taxon>Nucleocytoviricota</taxon>
        <taxon>Megaviricetes</taxon>
        <taxon>Pimascovirales</taxon>
        <taxon>Pimascovirales incertae sedis</taxon>
        <taxon>Iridoviridae</taxon>
        <taxon>Alphairidovirinae</taxon>
        <taxon>Megalocytivirus</taxon>
        <taxon>Megalocytivirus lates1</taxon>
    </lineage>
</organism>
<dbReference type="EMBL" id="MN562489">
    <property type="protein sequence ID" value="QLI60766.1"/>
    <property type="molecule type" value="Genomic_DNA"/>
</dbReference>